<dbReference type="EC" id="1.17.7.1" evidence="1"/>
<dbReference type="EMBL" id="UGRI01000001">
    <property type="protein sequence ID" value="SUA23927.1"/>
    <property type="molecule type" value="Genomic_DNA"/>
</dbReference>
<proteinExistence type="predicted"/>
<accession>A0A378VXL4</accession>
<sequence>MDQSLAKRMMDANLVSSAPKPPEEVMKEALIVSALESAEKAVLLGLPEDKSSCRAKSARFMI</sequence>
<reference evidence="1" key="1">
    <citation type="submission" date="2018-06" db="EMBL/GenBank/DDBJ databases">
        <authorList>
            <consortium name="Pathogen Informatics"/>
            <person name="Doyle S."/>
        </authorList>
    </citation>
    <scope>NUCLEOTIDE SEQUENCE [LARGE SCALE GENOMIC DNA]</scope>
    <source>
        <strain evidence="1">NCTC11421</strain>
    </source>
</reference>
<organism evidence="1">
    <name type="scientific">Neisseria gonorrhoeae</name>
    <dbReference type="NCBI Taxonomy" id="485"/>
    <lineage>
        <taxon>Bacteria</taxon>
        <taxon>Pseudomonadati</taxon>
        <taxon>Pseudomonadota</taxon>
        <taxon>Betaproteobacteria</taxon>
        <taxon>Neisseriales</taxon>
        <taxon>Neisseriaceae</taxon>
        <taxon>Neisseria</taxon>
    </lineage>
</organism>
<keyword evidence="1" id="KW-0560">Oxidoreductase</keyword>
<evidence type="ECO:0000313" key="1">
    <source>
        <dbReference type="EMBL" id="SUA23927.1"/>
    </source>
</evidence>
<dbReference type="GO" id="GO:0046429">
    <property type="term" value="F:4-hydroxy-3-methylbut-2-en-1-yl diphosphate synthase activity (ferredoxin)"/>
    <property type="evidence" value="ECO:0007669"/>
    <property type="project" value="UniProtKB-EC"/>
</dbReference>
<name>A0A378VXL4_NEIGO</name>
<protein>
    <submittedName>
        <fullName evidence="1">4-hydroxy-3-methylbut-2-en-1-yl diphosphate synthase</fullName>
        <ecNumber evidence="1">1.17.7.1</ecNumber>
    </submittedName>
</protein>
<dbReference type="AlphaFoldDB" id="A0A378VXL4"/>
<gene>
    <name evidence="1" type="primary">ispG_2</name>
    <name evidence="1" type="ORF">NCTC11421_01917</name>
</gene>